<feature type="non-terminal residue" evidence="2">
    <location>
        <position position="193"/>
    </location>
</feature>
<evidence type="ECO:0000259" key="1">
    <source>
        <dbReference type="PROSITE" id="PS51123"/>
    </source>
</evidence>
<protein>
    <recommendedName>
        <fullName evidence="1">OmpA-like domain-containing protein</fullName>
    </recommendedName>
</protein>
<reference evidence="2" key="1">
    <citation type="submission" date="2023-08" db="EMBL/GenBank/DDBJ databases">
        <authorList>
            <person name="Chen Y."/>
            <person name="Shah S."/>
            <person name="Dougan E. K."/>
            <person name="Thang M."/>
            <person name="Chan C."/>
        </authorList>
    </citation>
    <scope>NUCLEOTIDE SEQUENCE</scope>
</reference>
<gene>
    <name evidence="2" type="ORF">EVOR1521_LOCUS15735</name>
</gene>
<dbReference type="AlphaFoldDB" id="A0AA36N2W0"/>
<evidence type="ECO:0000313" key="2">
    <source>
        <dbReference type="EMBL" id="CAJ1390258.1"/>
    </source>
</evidence>
<dbReference type="Proteomes" id="UP001178507">
    <property type="component" value="Unassembled WGS sequence"/>
</dbReference>
<accession>A0AA36N2W0</accession>
<dbReference type="InterPro" id="IPR006665">
    <property type="entry name" value="OmpA-like"/>
</dbReference>
<comment type="caution">
    <text evidence="2">The sequence shown here is derived from an EMBL/GenBank/DDBJ whole genome shotgun (WGS) entry which is preliminary data.</text>
</comment>
<dbReference type="PROSITE" id="PS51123">
    <property type="entry name" value="OMPA_2"/>
    <property type="match status" value="1"/>
</dbReference>
<sequence>WPPAPKNWRTKPKPMDCGCWQWLRKSQAVPPRIKASQVTHLGAQAWQALASPEGDAILCFCSPRCLARLLCASSALRPALGCEWVRRRATEWSLNQQCCRLEHLAFLLAMSEHIRSPESHHVHFGYGGGTVPLASGRTFLRAVAGVAQRFPHARVHIDAHTGVHAPNRRVADRCSQARAQSVRKHLVEEGVPA</sequence>
<organism evidence="2 3">
    <name type="scientific">Effrenium voratum</name>
    <dbReference type="NCBI Taxonomy" id="2562239"/>
    <lineage>
        <taxon>Eukaryota</taxon>
        <taxon>Sar</taxon>
        <taxon>Alveolata</taxon>
        <taxon>Dinophyceae</taxon>
        <taxon>Suessiales</taxon>
        <taxon>Symbiodiniaceae</taxon>
        <taxon>Effrenium</taxon>
    </lineage>
</organism>
<evidence type="ECO:0000313" key="3">
    <source>
        <dbReference type="Proteomes" id="UP001178507"/>
    </source>
</evidence>
<feature type="non-terminal residue" evidence="2">
    <location>
        <position position="1"/>
    </location>
</feature>
<keyword evidence="3" id="KW-1185">Reference proteome</keyword>
<dbReference type="InterPro" id="IPR036737">
    <property type="entry name" value="OmpA-like_sf"/>
</dbReference>
<feature type="domain" description="OmpA-like" evidence="1">
    <location>
        <begin position="110"/>
        <end position="193"/>
    </location>
</feature>
<dbReference type="Pfam" id="PF00691">
    <property type="entry name" value="OmpA"/>
    <property type="match status" value="1"/>
</dbReference>
<proteinExistence type="predicted"/>
<dbReference type="EMBL" id="CAUJNA010002040">
    <property type="protein sequence ID" value="CAJ1390258.1"/>
    <property type="molecule type" value="Genomic_DNA"/>
</dbReference>
<dbReference type="Gene3D" id="3.30.1330.60">
    <property type="entry name" value="OmpA-like domain"/>
    <property type="match status" value="1"/>
</dbReference>
<dbReference type="SUPFAM" id="SSF103088">
    <property type="entry name" value="OmpA-like"/>
    <property type="match status" value="1"/>
</dbReference>
<name>A0AA36N2W0_9DINO</name>